<evidence type="ECO:0000313" key="1">
    <source>
        <dbReference type="EMBL" id="ROI12940.1"/>
    </source>
</evidence>
<protein>
    <recommendedName>
        <fullName evidence="3">Surface carbohydrate biosynthesis protein</fullName>
    </recommendedName>
</protein>
<evidence type="ECO:0008006" key="3">
    <source>
        <dbReference type="Google" id="ProtNLM"/>
    </source>
</evidence>
<gene>
    <name evidence="1" type="ORF">EGH73_10300</name>
</gene>
<dbReference type="Proteomes" id="UP000267623">
    <property type="component" value="Unassembled WGS sequence"/>
</dbReference>
<dbReference type="Gene3D" id="3.40.50.12580">
    <property type="match status" value="1"/>
</dbReference>
<name>A0A3N0X6L4_9FLAO</name>
<dbReference type="InterPro" id="IPR030906">
    <property type="entry name" value="Surf_polysacc"/>
</dbReference>
<comment type="caution">
    <text evidence="1">The sequence shown here is derived from an EMBL/GenBank/DDBJ whole genome shotgun (WGS) entry which is preliminary data.</text>
</comment>
<accession>A0A3N0X6L4</accession>
<proteinExistence type="predicted"/>
<evidence type="ECO:0000313" key="2">
    <source>
        <dbReference type="Proteomes" id="UP000267623"/>
    </source>
</evidence>
<sequence length="452" mass="53064">MILLFPIETINRELDFKLALAHQLGGEGHTIYLGQHDFLLNILPKLKGGIYFGKNVFHFGAEKEKGILIKKIRDQEFDFVYLHEEGAVYKGREKQWEEVLKSLYKLDFFNNNDVVCEWGDFQKEIDQKRNNQNIPLQTTGHPRFDLYKSHWQFYFEKEVKELKSKFGEFILINGNYTVYNHGLGVDFLFSDKSYYHVDDLKSRMDRVSFFKYAGIQCLSMVELTHALAIKFPDKNFVYRPHPSEKQSFYEVVFKGVPNIIVSHEGAVSSWIIASELLIHDGCTTALEAFFTGKTIINYKPVYDEKFDIWLPNQLGERVDNIEAVIHIIENLNNYKYNIEDQNTINTLNNLMANFSKNSFELTLDVLRDAIIKKESKSESPTASFIRKQFLKNNIKKELARLKKDGKKKSEYHNRKFYGFDKDYITDKIDILDKHFDKNTSLIFHNSLLFELR</sequence>
<dbReference type="NCBIfam" id="TIGR04396">
    <property type="entry name" value="surf_polysacc"/>
    <property type="match status" value="1"/>
</dbReference>
<organism evidence="1 2">
    <name type="scientific">Epilithonimonas hominis</name>
    <dbReference type="NCBI Taxonomy" id="420404"/>
    <lineage>
        <taxon>Bacteria</taxon>
        <taxon>Pseudomonadati</taxon>
        <taxon>Bacteroidota</taxon>
        <taxon>Flavobacteriia</taxon>
        <taxon>Flavobacteriales</taxon>
        <taxon>Weeksellaceae</taxon>
        <taxon>Chryseobacterium group</taxon>
        <taxon>Epilithonimonas</taxon>
    </lineage>
</organism>
<dbReference type="InterPro" id="IPR043148">
    <property type="entry name" value="TagF_C"/>
</dbReference>
<reference evidence="2" key="1">
    <citation type="submission" date="2018-11" db="EMBL/GenBank/DDBJ databases">
        <title>Proposal to divide the Flavobacteriaceae and reorganize its genera based on Amino Acid Identity values calculated from whole genome sequences.</title>
        <authorList>
            <person name="Nicholson A.C."/>
            <person name="Gulvik C.A."/>
            <person name="Whitney A.M."/>
            <person name="Humrighouse B.W."/>
            <person name="Bell M."/>
            <person name="Holmes B."/>
            <person name="Steigerwalt A."/>
            <person name="Villarma A."/>
            <person name="Sheth M."/>
            <person name="Batra D."/>
            <person name="Pryor J."/>
            <person name="Bernardet J.-F."/>
            <person name="Hugo C."/>
            <person name="Kampfer P."/>
            <person name="Newman J."/>
            <person name="Mcquiston J."/>
        </authorList>
    </citation>
    <scope>NUCLEOTIDE SEQUENCE [LARGE SCALE GENOMIC DNA]</scope>
    <source>
        <strain evidence="2">DSM 22165</strain>
    </source>
</reference>
<dbReference type="RefSeq" id="WP_123281749.1">
    <property type="nucleotide sequence ID" value="NZ_RJTU01000065.1"/>
</dbReference>
<dbReference type="EMBL" id="RJTU01000065">
    <property type="protein sequence ID" value="ROI12940.1"/>
    <property type="molecule type" value="Genomic_DNA"/>
</dbReference>
<dbReference type="AlphaFoldDB" id="A0A3N0X6L4"/>